<dbReference type="Proteomes" id="UP000663880">
    <property type="component" value="Unassembled WGS sequence"/>
</dbReference>
<dbReference type="OrthoDB" id="4788989at2759"/>
<dbReference type="InterPro" id="IPR013010">
    <property type="entry name" value="Znf_SIAH"/>
</dbReference>
<dbReference type="GO" id="GO:0061630">
    <property type="term" value="F:ubiquitin protein ligase activity"/>
    <property type="evidence" value="ECO:0007669"/>
    <property type="project" value="UniProtKB-EC"/>
</dbReference>
<dbReference type="InterPro" id="IPR008974">
    <property type="entry name" value="TRAF-like"/>
</dbReference>
<dbReference type="PANTHER" id="PTHR45877">
    <property type="entry name" value="E3 UBIQUITIN-PROTEIN LIGASE SIAH2"/>
    <property type="match status" value="1"/>
</dbReference>
<evidence type="ECO:0000256" key="4">
    <source>
        <dbReference type="ARBA" id="ARBA00022833"/>
    </source>
</evidence>
<dbReference type="Gene3D" id="2.60.210.10">
    <property type="entry name" value="Apoptosis, Tumor Necrosis Factor Receptor Associated Protein 2, Chain A"/>
    <property type="match status" value="1"/>
</dbReference>
<keyword evidence="3 5" id="KW-0863">Zinc-finger</keyword>
<evidence type="ECO:0000256" key="2">
    <source>
        <dbReference type="ARBA" id="ARBA00022723"/>
    </source>
</evidence>
<dbReference type="GO" id="GO:0031624">
    <property type="term" value="F:ubiquitin conjugating enzyme binding"/>
    <property type="evidence" value="ECO:0007669"/>
    <property type="project" value="TreeGrafter"/>
</dbReference>
<dbReference type="PANTHER" id="PTHR45877:SF2">
    <property type="entry name" value="E3 UBIQUITIN-PROTEIN LIGASE SINA-RELATED"/>
    <property type="match status" value="1"/>
</dbReference>
<evidence type="ECO:0000256" key="6">
    <source>
        <dbReference type="RuleBase" id="RU201113"/>
    </source>
</evidence>
<dbReference type="GO" id="GO:0016567">
    <property type="term" value="P:protein ubiquitination"/>
    <property type="evidence" value="ECO:0007669"/>
    <property type="project" value="UniProtKB-UniPathway"/>
</dbReference>
<keyword evidence="4 6" id="KW-0862">Zinc</keyword>
<dbReference type="Gene3D" id="3.30.40.10">
    <property type="entry name" value="Zinc/RING finger domain, C3HC4 (zinc finger)"/>
    <property type="match status" value="1"/>
</dbReference>
<comment type="similarity">
    <text evidence="1 6">Belongs to the SINA (Seven in absentia) family.</text>
</comment>
<evidence type="ECO:0000256" key="7">
    <source>
        <dbReference type="SAM" id="MobiDB-lite"/>
    </source>
</evidence>
<comment type="function">
    <text evidence="6">E3 ubiquitin-protein ligase that mediates ubiquitination and subsequent proteasomal degradation of target proteins. E3 ubiquitin ligases accept ubiquitin from an E2 ubiquitin-conjugating enzyme in the form of a thioester and then directly transfers the ubiquitin to targeted substrates.</text>
</comment>
<name>A0A821PCC7_9NEOP</name>
<feature type="compositionally biased region" description="Polar residues" evidence="7">
    <location>
        <begin position="53"/>
        <end position="83"/>
    </location>
</feature>
<comment type="domain">
    <text evidence="6">The RING-type zinc finger domain is essential for ubiquitin ligase activity.</text>
</comment>
<evidence type="ECO:0000313" key="10">
    <source>
        <dbReference type="Proteomes" id="UP000663880"/>
    </source>
</evidence>
<reference evidence="9" key="1">
    <citation type="submission" date="2021-02" db="EMBL/GenBank/DDBJ databases">
        <authorList>
            <person name="Steward A R."/>
        </authorList>
    </citation>
    <scope>NUCLEOTIDE SEQUENCE</scope>
</reference>
<evidence type="ECO:0000256" key="1">
    <source>
        <dbReference type="ARBA" id="ARBA00009119"/>
    </source>
</evidence>
<feature type="region of interest" description="Disordered" evidence="7">
    <location>
        <begin position="47"/>
        <end position="90"/>
    </location>
</feature>
<gene>
    <name evidence="9" type="ORF">PMACD_LOCUS3404</name>
</gene>
<proteinExistence type="inferred from homology"/>
<comment type="pathway">
    <text evidence="6">Protein modification; protein ubiquitination.</text>
</comment>
<dbReference type="GO" id="GO:0043161">
    <property type="term" value="P:proteasome-mediated ubiquitin-dependent protein catabolic process"/>
    <property type="evidence" value="ECO:0007669"/>
    <property type="project" value="TreeGrafter"/>
</dbReference>
<dbReference type="InterPro" id="IPR018121">
    <property type="entry name" value="7-in-absentia-prot_TRAF-dom"/>
</dbReference>
<dbReference type="SUPFAM" id="SSF49599">
    <property type="entry name" value="TRAF domain-like"/>
    <property type="match status" value="1"/>
</dbReference>
<evidence type="ECO:0000256" key="5">
    <source>
        <dbReference type="PROSITE-ProRule" id="PRU00455"/>
    </source>
</evidence>
<protein>
    <recommendedName>
        <fullName evidence="6">E3 ubiquitin-protein ligase</fullName>
        <ecNumber evidence="6">2.3.2.27</ecNumber>
    </recommendedName>
</protein>
<evidence type="ECO:0000259" key="8">
    <source>
        <dbReference type="PROSITE" id="PS51081"/>
    </source>
</evidence>
<dbReference type="GO" id="GO:0005737">
    <property type="term" value="C:cytoplasm"/>
    <property type="evidence" value="ECO:0007669"/>
    <property type="project" value="InterPro"/>
</dbReference>
<sequence length="362" mass="41953">MGAEKSKPESNITDYELQVALEKQRIIYEKQTQALLQIQRDALAKSQEKQRTSEATSSTSNTPGSSVTNSIYPNLPGPSNRNPFSPPDLPLNRNLYVQNVEPAYLDGSFQVPTRSLTPTAPPLSIYEQETQTRAKMQPRRPQSIDHPFKYRMRCPNWIYGCSLHFEKHQLTAHVEECPYNDLICPMNSLNGCSWKGKLDHIKVHFAEVHPQCSKIQINKEDTLHICGNYQFIHLITLDSYNFLLHLQVDQYKKQVSFGVQLIGSKVSAAKWTYEIRVYNKKEPRRLFEYVDKCHSNCVPLQDITDQFAIISLDYAKTFSEQDVITFKIFLRKAVRPSERKVQHEEKPPHGFLNKRWQTRKLI</sequence>
<dbReference type="Pfam" id="PF03145">
    <property type="entry name" value="Sina_TRAF"/>
    <property type="match status" value="1"/>
</dbReference>
<evidence type="ECO:0000313" key="9">
    <source>
        <dbReference type="EMBL" id="CAF4800326.1"/>
    </source>
</evidence>
<comment type="catalytic activity">
    <reaction evidence="6">
        <text>S-ubiquitinyl-[E2 ubiquitin-conjugating enzyme]-L-cysteine + [acceptor protein]-L-lysine = [E2 ubiquitin-conjugating enzyme]-L-cysteine + N(6)-ubiquitinyl-[acceptor protein]-L-lysine.</text>
        <dbReference type="EC" id="2.3.2.27"/>
    </reaction>
</comment>
<dbReference type="UniPathway" id="UPA00143"/>
<dbReference type="InterPro" id="IPR004162">
    <property type="entry name" value="SINA-like_animal"/>
</dbReference>
<feature type="domain" description="SIAH-type" evidence="8">
    <location>
        <begin position="149"/>
        <end position="210"/>
    </location>
</feature>
<dbReference type="GO" id="GO:0008270">
    <property type="term" value="F:zinc ion binding"/>
    <property type="evidence" value="ECO:0007669"/>
    <property type="project" value="UniProtKB-KW"/>
</dbReference>
<dbReference type="Pfam" id="PF21361">
    <property type="entry name" value="Sina_ZnF"/>
    <property type="match status" value="1"/>
</dbReference>
<dbReference type="InterPro" id="IPR013083">
    <property type="entry name" value="Znf_RING/FYVE/PHD"/>
</dbReference>
<comment type="domain">
    <text evidence="6">The SBD domain (substrate-binding domain) mediates the interaction with substrate proteins. It is related to the TRAF family.</text>
</comment>
<organism evidence="9 10">
    <name type="scientific">Pieris macdunnoughi</name>
    <dbReference type="NCBI Taxonomy" id="345717"/>
    <lineage>
        <taxon>Eukaryota</taxon>
        <taxon>Metazoa</taxon>
        <taxon>Ecdysozoa</taxon>
        <taxon>Arthropoda</taxon>
        <taxon>Hexapoda</taxon>
        <taxon>Insecta</taxon>
        <taxon>Pterygota</taxon>
        <taxon>Neoptera</taxon>
        <taxon>Endopterygota</taxon>
        <taxon>Lepidoptera</taxon>
        <taxon>Glossata</taxon>
        <taxon>Ditrysia</taxon>
        <taxon>Papilionoidea</taxon>
        <taxon>Pieridae</taxon>
        <taxon>Pierinae</taxon>
        <taxon>Pieris</taxon>
    </lineage>
</organism>
<keyword evidence="10" id="KW-1185">Reference proteome</keyword>
<dbReference type="EC" id="2.3.2.27" evidence="6"/>
<dbReference type="EMBL" id="CAJOBZ010000006">
    <property type="protein sequence ID" value="CAF4800326.1"/>
    <property type="molecule type" value="Genomic_DNA"/>
</dbReference>
<dbReference type="PROSITE" id="PS51081">
    <property type="entry name" value="ZF_SIAH"/>
    <property type="match status" value="1"/>
</dbReference>
<keyword evidence="2 6" id="KW-0479">Metal-binding</keyword>
<dbReference type="AlphaFoldDB" id="A0A821PCC7"/>
<keyword evidence="6" id="KW-0833">Ubl conjugation pathway</keyword>
<accession>A0A821PCC7</accession>
<evidence type="ECO:0000256" key="3">
    <source>
        <dbReference type="ARBA" id="ARBA00022771"/>
    </source>
</evidence>
<comment type="caution">
    <text evidence="9">The sequence shown here is derived from an EMBL/GenBank/DDBJ whole genome shotgun (WGS) entry which is preliminary data.</text>
</comment>